<dbReference type="GeneID" id="88362951"/>
<dbReference type="GO" id="GO:0006974">
    <property type="term" value="P:DNA damage response"/>
    <property type="evidence" value="ECO:0007669"/>
    <property type="project" value="TreeGrafter"/>
</dbReference>
<dbReference type="KEGG" id="ntp:CRH09_37515"/>
<reference evidence="1 2" key="1">
    <citation type="submission" date="2017-10" db="EMBL/GenBank/DDBJ databases">
        <title>Comparative genomics between pathogenic Norcardia.</title>
        <authorList>
            <person name="Zeng L."/>
        </authorList>
    </citation>
    <scope>NUCLEOTIDE SEQUENCE [LARGE SCALE GENOMIC DNA]</scope>
    <source>
        <strain evidence="1 2">NC_YFY_NT001</strain>
    </source>
</reference>
<dbReference type="Proteomes" id="UP000221961">
    <property type="component" value="Chromosome"/>
</dbReference>
<evidence type="ECO:0000313" key="2">
    <source>
        <dbReference type="Proteomes" id="UP000221961"/>
    </source>
</evidence>
<gene>
    <name evidence="1" type="ORF">CRH09_37515</name>
</gene>
<dbReference type="AlphaFoldDB" id="A0A291RUW4"/>
<proteinExistence type="predicted"/>
<accession>A0A291RUW4</accession>
<dbReference type="PANTHER" id="PTHR34387:SF1">
    <property type="entry name" value="PERIPLASMIC IMMUNOGENIC PROTEIN"/>
    <property type="match status" value="1"/>
</dbReference>
<dbReference type="InterPro" id="IPR007497">
    <property type="entry name" value="SIMPL/DUF541"/>
</dbReference>
<dbReference type="Pfam" id="PF04402">
    <property type="entry name" value="SIMPL"/>
    <property type="match status" value="1"/>
</dbReference>
<dbReference type="PROSITE" id="PS51257">
    <property type="entry name" value="PROKAR_LIPOPROTEIN"/>
    <property type="match status" value="1"/>
</dbReference>
<dbReference type="PANTHER" id="PTHR34387">
    <property type="entry name" value="SLR1258 PROTEIN"/>
    <property type="match status" value="1"/>
</dbReference>
<evidence type="ECO:0008006" key="3">
    <source>
        <dbReference type="Google" id="ProtNLM"/>
    </source>
</evidence>
<sequence length="232" mass="23593">MRRMTGSVAVLVGTALLLTGCGTTSSGGGSRDVTVVGSGQVRGAPDTLNADLGVEVIAPDVSTAIGQANDKAKAVTDAVVGAGAKREDVQTADVALQPQFGPDHTVTGYRATNSLHVTVRDLPKASAVLSAAVQAGGNDARIQGVSFGLDDNSKLLADARARAFADAKARAEQYAVLAGLKLRDVKTINETSSGTPPPTPRFNQGAAAGPDIPLEPGMQTVTFTVTVTWDLG</sequence>
<name>A0A291RUW4_9NOCA</name>
<organism evidence="1 2">
    <name type="scientific">Nocardia terpenica</name>
    <dbReference type="NCBI Taxonomy" id="455432"/>
    <lineage>
        <taxon>Bacteria</taxon>
        <taxon>Bacillati</taxon>
        <taxon>Actinomycetota</taxon>
        <taxon>Actinomycetes</taxon>
        <taxon>Mycobacteriales</taxon>
        <taxon>Nocardiaceae</taxon>
        <taxon>Nocardia</taxon>
    </lineage>
</organism>
<dbReference type="Gene3D" id="3.30.70.2970">
    <property type="entry name" value="Protein of unknown function (DUF541), domain 2"/>
    <property type="match status" value="1"/>
</dbReference>
<protein>
    <recommendedName>
        <fullName evidence="3">DUF541 domain-containing protein</fullName>
    </recommendedName>
</protein>
<dbReference type="EMBL" id="CP023778">
    <property type="protein sequence ID" value="ATL71032.1"/>
    <property type="molecule type" value="Genomic_DNA"/>
</dbReference>
<dbReference type="InterPro" id="IPR052022">
    <property type="entry name" value="26kDa_periplasmic_antigen"/>
</dbReference>
<evidence type="ECO:0000313" key="1">
    <source>
        <dbReference type="EMBL" id="ATL71032.1"/>
    </source>
</evidence>
<dbReference type="RefSeq" id="WP_098697942.1">
    <property type="nucleotide sequence ID" value="NZ_CP023778.1"/>
</dbReference>
<dbReference type="Gene3D" id="3.30.110.170">
    <property type="entry name" value="Protein of unknown function (DUF541), domain 1"/>
    <property type="match status" value="1"/>
</dbReference>